<dbReference type="InterPro" id="IPR020846">
    <property type="entry name" value="MFS_dom"/>
</dbReference>
<feature type="domain" description="Major facilitator superfamily (MFS) profile" evidence="5">
    <location>
        <begin position="6"/>
        <end position="400"/>
    </location>
</feature>
<dbReference type="RefSeq" id="WP_281222675.1">
    <property type="nucleotide sequence ID" value="NZ_CANMLA010000009.1"/>
</dbReference>
<gene>
    <name evidence="6" type="ORF">Q4568_07250</name>
</gene>
<feature type="transmembrane region" description="Helical" evidence="4">
    <location>
        <begin position="157"/>
        <end position="182"/>
    </location>
</feature>
<feature type="transmembrane region" description="Helical" evidence="4">
    <location>
        <begin position="223"/>
        <end position="245"/>
    </location>
</feature>
<dbReference type="EMBL" id="JAUOPU010000005">
    <property type="protein sequence ID" value="MDO6542321.1"/>
    <property type="molecule type" value="Genomic_DNA"/>
</dbReference>
<dbReference type="Proteomes" id="UP001170624">
    <property type="component" value="Unassembled WGS sequence"/>
</dbReference>
<dbReference type="PANTHER" id="PTHR11360:SF304">
    <property type="entry name" value="MFS DOMAIN-CONTAINING PROTEIN"/>
    <property type="match status" value="1"/>
</dbReference>
<evidence type="ECO:0000259" key="5">
    <source>
        <dbReference type="PROSITE" id="PS50850"/>
    </source>
</evidence>
<feature type="transmembrane region" description="Helical" evidence="4">
    <location>
        <begin position="287"/>
        <end position="305"/>
    </location>
</feature>
<protein>
    <submittedName>
        <fullName evidence="6">OFA family MFS transporter</fullName>
    </submittedName>
</protein>
<keyword evidence="2 4" id="KW-1133">Transmembrane helix</keyword>
<evidence type="ECO:0000256" key="4">
    <source>
        <dbReference type="SAM" id="Phobius"/>
    </source>
</evidence>
<feature type="transmembrane region" description="Helical" evidence="4">
    <location>
        <begin position="257"/>
        <end position="275"/>
    </location>
</feature>
<sequence length="410" mass="42941">MKKFDRAMQILVAGFCINLCMGILYAWSVFKKALVVDLGWSNADASMPYTVAIITFALSLLVAGILQDRMGPRRVLIMGAVMVGLGMIASSFATTPLMLVLTFGVLTGCGIGFGYACLSPAAMKWFHPSKKGLVNGLIAAGFGLAAVYLAPLTSALIAQYGINTSFLILGCAVLVIAVPLAFTINNPPADYTPELPAGLTGDAAKASKPVDINWRGMLKTPQFYSLWFMFALASSAGLMVIGNITSIASLQADIADAAYLVVILAIFNSGGRIAAGILSDKIGGVKTLMLAFIMQGINMVMFATFQSDFTLMIGAAVAGVGYGTLLAVFPSIIADFYGLKNYGANYGVLYTAWGISGFIGPVLAAVAVDTTGTYTMAYTICAAMVGVAIFLSFITKPVDAEALEKKLANA</sequence>
<feature type="transmembrane region" description="Helical" evidence="4">
    <location>
        <begin position="7"/>
        <end position="27"/>
    </location>
</feature>
<evidence type="ECO:0000313" key="7">
    <source>
        <dbReference type="Proteomes" id="UP001170624"/>
    </source>
</evidence>
<dbReference type="SUPFAM" id="SSF103473">
    <property type="entry name" value="MFS general substrate transporter"/>
    <property type="match status" value="1"/>
</dbReference>
<dbReference type="InterPro" id="IPR050327">
    <property type="entry name" value="Proton-linked_MCT"/>
</dbReference>
<evidence type="ECO:0000256" key="2">
    <source>
        <dbReference type="ARBA" id="ARBA00022989"/>
    </source>
</evidence>
<feature type="transmembrane region" description="Helical" evidence="4">
    <location>
        <begin position="374"/>
        <end position="395"/>
    </location>
</feature>
<comment type="caution">
    <text evidence="6">The sequence shown here is derived from an EMBL/GenBank/DDBJ whole genome shotgun (WGS) entry which is preliminary data.</text>
</comment>
<feature type="transmembrane region" description="Helical" evidence="4">
    <location>
        <begin position="311"/>
        <end position="334"/>
    </location>
</feature>
<accession>A0AAW7Y3I3</accession>
<dbReference type="GO" id="GO:0022857">
    <property type="term" value="F:transmembrane transporter activity"/>
    <property type="evidence" value="ECO:0007669"/>
    <property type="project" value="InterPro"/>
</dbReference>
<feature type="transmembrane region" description="Helical" evidence="4">
    <location>
        <begin position="346"/>
        <end position="368"/>
    </location>
</feature>
<reference evidence="6" key="1">
    <citation type="submission" date="2023-07" db="EMBL/GenBank/DDBJ databases">
        <title>Genome content predicts the carbon catabolic preferences of heterotrophic bacteria.</title>
        <authorList>
            <person name="Gralka M."/>
        </authorList>
    </citation>
    <scope>NUCLEOTIDE SEQUENCE</scope>
    <source>
        <strain evidence="6">G2M05</strain>
    </source>
</reference>
<name>A0AAW7Y3I3_9GAMM</name>
<evidence type="ECO:0000313" key="6">
    <source>
        <dbReference type="EMBL" id="MDO6542321.1"/>
    </source>
</evidence>
<proteinExistence type="predicted"/>
<feature type="transmembrane region" description="Helical" evidence="4">
    <location>
        <begin position="75"/>
        <end position="93"/>
    </location>
</feature>
<dbReference type="AlphaFoldDB" id="A0AAW7Y3I3"/>
<feature type="transmembrane region" description="Helical" evidence="4">
    <location>
        <begin position="99"/>
        <end position="121"/>
    </location>
</feature>
<dbReference type="PANTHER" id="PTHR11360">
    <property type="entry name" value="MONOCARBOXYLATE TRANSPORTER"/>
    <property type="match status" value="1"/>
</dbReference>
<organism evidence="6 7">
    <name type="scientific">Photobacterium sanguinicancri</name>
    <dbReference type="NCBI Taxonomy" id="875932"/>
    <lineage>
        <taxon>Bacteria</taxon>
        <taxon>Pseudomonadati</taxon>
        <taxon>Pseudomonadota</taxon>
        <taxon>Gammaproteobacteria</taxon>
        <taxon>Vibrionales</taxon>
        <taxon>Vibrionaceae</taxon>
        <taxon>Photobacterium</taxon>
    </lineage>
</organism>
<dbReference type="CDD" id="cd17353">
    <property type="entry name" value="MFS_OFA_like"/>
    <property type="match status" value="1"/>
</dbReference>
<keyword evidence="1 4" id="KW-0812">Transmembrane</keyword>
<feature type="transmembrane region" description="Helical" evidence="4">
    <location>
        <begin position="47"/>
        <end position="66"/>
    </location>
</feature>
<dbReference type="Pfam" id="PF07690">
    <property type="entry name" value="MFS_1"/>
    <property type="match status" value="1"/>
</dbReference>
<dbReference type="InterPro" id="IPR036259">
    <property type="entry name" value="MFS_trans_sf"/>
</dbReference>
<dbReference type="PROSITE" id="PS50850">
    <property type="entry name" value="MFS"/>
    <property type="match status" value="1"/>
</dbReference>
<evidence type="ECO:0000256" key="1">
    <source>
        <dbReference type="ARBA" id="ARBA00022692"/>
    </source>
</evidence>
<keyword evidence="3 4" id="KW-0472">Membrane</keyword>
<evidence type="ECO:0000256" key="3">
    <source>
        <dbReference type="ARBA" id="ARBA00023136"/>
    </source>
</evidence>
<dbReference type="Gene3D" id="1.20.1250.20">
    <property type="entry name" value="MFS general substrate transporter like domains"/>
    <property type="match status" value="2"/>
</dbReference>
<feature type="transmembrane region" description="Helical" evidence="4">
    <location>
        <begin position="133"/>
        <end position="151"/>
    </location>
</feature>
<dbReference type="InterPro" id="IPR011701">
    <property type="entry name" value="MFS"/>
</dbReference>